<evidence type="ECO:0000256" key="2">
    <source>
        <dbReference type="ARBA" id="ARBA00023242"/>
    </source>
</evidence>
<feature type="domain" description="Zn(2)-C6 fungal-type" evidence="4">
    <location>
        <begin position="13"/>
        <end position="41"/>
    </location>
</feature>
<dbReference type="PROSITE" id="PS50048">
    <property type="entry name" value="ZN2_CY6_FUNGAL_2"/>
    <property type="match status" value="1"/>
</dbReference>
<protein>
    <recommendedName>
        <fullName evidence="4">Zn(2)-C6 fungal-type domain-containing protein</fullName>
    </recommendedName>
</protein>
<keyword evidence="2" id="KW-0539">Nucleus</keyword>
<dbReference type="Pfam" id="PF11951">
    <property type="entry name" value="Fungal_trans_2"/>
    <property type="match status" value="2"/>
</dbReference>
<dbReference type="OrthoDB" id="3251668at2759"/>
<dbReference type="GO" id="GO:0045944">
    <property type="term" value="P:positive regulation of transcription by RNA polymerase II"/>
    <property type="evidence" value="ECO:0007669"/>
    <property type="project" value="TreeGrafter"/>
</dbReference>
<dbReference type="Proteomes" id="UP000070700">
    <property type="component" value="Unassembled WGS sequence"/>
</dbReference>
<gene>
    <name evidence="5" type="ORF">LY89DRAFT_738377</name>
</gene>
<dbReference type="AlphaFoldDB" id="A0A194WX94"/>
<dbReference type="GeneID" id="28830090"/>
<evidence type="ECO:0000256" key="1">
    <source>
        <dbReference type="ARBA" id="ARBA00004123"/>
    </source>
</evidence>
<dbReference type="GO" id="GO:0005634">
    <property type="term" value="C:nucleus"/>
    <property type="evidence" value="ECO:0007669"/>
    <property type="project" value="UniProtKB-SubCell"/>
</dbReference>
<dbReference type="CDD" id="cd00067">
    <property type="entry name" value="GAL4"/>
    <property type="match status" value="1"/>
</dbReference>
<dbReference type="SMART" id="SM00066">
    <property type="entry name" value="GAL4"/>
    <property type="match status" value="1"/>
</dbReference>
<dbReference type="Gene3D" id="4.10.240.10">
    <property type="entry name" value="Zn(2)-C6 fungal-type DNA-binding domain"/>
    <property type="match status" value="1"/>
</dbReference>
<feature type="compositionally biased region" description="Polar residues" evidence="3">
    <location>
        <begin position="69"/>
        <end position="107"/>
    </location>
</feature>
<evidence type="ECO:0000313" key="6">
    <source>
        <dbReference type="Proteomes" id="UP000070700"/>
    </source>
</evidence>
<proteinExistence type="predicted"/>
<keyword evidence="6" id="KW-1185">Reference proteome</keyword>
<dbReference type="GO" id="GO:0000981">
    <property type="term" value="F:DNA-binding transcription factor activity, RNA polymerase II-specific"/>
    <property type="evidence" value="ECO:0007669"/>
    <property type="project" value="InterPro"/>
</dbReference>
<dbReference type="GO" id="GO:0000976">
    <property type="term" value="F:transcription cis-regulatory region binding"/>
    <property type="evidence" value="ECO:0007669"/>
    <property type="project" value="TreeGrafter"/>
</dbReference>
<dbReference type="InterPro" id="IPR021858">
    <property type="entry name" value="Fun_TF"/>
</dbReference>
<dbReference type="PANTHER" id="PTHR37534">
    <property type="entry name" value="TRANSCRIPTIONAL ACTIVATOR PROTEIN UGA3"/>
    <property type="match status" value="1"/>
</dbReference>
<dbReference type="InterPro" id="IPR001138">
    <property type="entry name" value="Zn2Cys6_DnaBD"/>
</dbReference>
<dbReference type="PANTHER" id="PTHR37534:SF49">
    <property type="entry name" value="LYSINE BIOSYNTHESIS REGULATORY PROTEIN LYS14"/>
    <property type="match status" value="1"/>
</dbReference>
<dbReference type="SUPFAM" id="SSF57701">
    <property type="entry name" value="Zn2/Cys6 DNA-binding domain"/>
    <property type="match status" value="1"/>
</dbReference>
<sequence>MAVNQSATPPLKDCRTCNRRRIRCDRSLPTCQKCKSRNLECPGYGVNFRWKEATKARLLSNRPVPSRISPENTIFPTGDQSTPNQNGRTSINQDQSISSETRVSSAPSLPESIQDPVSRQLLHHFNQILAPLLAWVDSTDNPWQNIILPLAIESPPLLHSLLAMAAGDISDRYYGCAHMAADTVYGFTRNRNKALELLAEHLRQDLAVSNASNLQSQANNHILASIVVLCYHEIKWPSSGLWKVHLRAARTMIRRWSTTDFISPTSDTTRSFLIQELSATQAMASVTSFMDEEPVRVRVPNDHRAPFLGFLHIVQAVSLAARKELHAPNVSICLMDVGHFFQGLERAKQHAFAVGLGLTFRSSQSQLDFEHMVNMYYETGYIYTFQTLSSPDNAAAEIRQSHSRLMGHLHQLADTSLFAQDLPWPLFIAGTECGGRIEEQQYIESRMNEMVRLTGTLDRMKALRFLKEFWTSQSHASGITWIQLAKTWAQRGDSFLIW</sequence>
<name>A0A194WX94_MOLSC</name>
<accession>A0A194WX94</accession>
<evidence type="ECO:0000259" key="4">
    <source>
        <dbReference type="PROSITE" id="PS50048"/>
    </source>
</evidence>
<reference evidence="5 6" key="1">
    <citation type="submission" date="2015-10" db="EMBL/GenBank/DDBJ databases">
        <title>Full genome of DAOMC 229536 Phialocephala scopiformis, a fungal endophyte of spruce producing the potent anti-insectan compound rugulosin.</title>
        <authorList>
            <consortium name="DOE Joint Genome Institute"/>
            <person name="Walker A.K."/>
            <person name="Frasz S.L."/>
            <person name="Seifert K.A."/>
            <person name="Miller J.D."/>
            <person name="Mondo S.J."/>
            <person name="Labutti K."/>
            <person name="Lipzen A."/>
            <person name="Dockter R."/>
            <person name="Kennedy M."/>
            <person name="Grigoriev I.V."/>
            <person name="Spatafora J.W."/>
        </authorList>
    </citation>
    <scope>NUCLEOTIDE SEQUENCE [LARGE SCALE GENOMIC DNA]</scope>
    <source>
        <strain evidence="5 6">CBS 120377</strain>
    </source>
</reference>
<dbReference type="RefSeq" id="XP_018066958.1">
    <property type="nucleotide sequence ID" value="XM_018220364.1"/>
</dbReference>
<dbReference type="InterPro" id="IPR036864">
    <property type="entry name" value="Zn2-C6_fun-type_DNA-bd_sf"/>
</dbReference>
<evidence type="ECO:0000313" key="5">
    <source>
        <dbReference type="EMBL" id="KUJ12603.1"/>
    </source>
</evidence>
<dbReference type="InParanoid" id="A0A194WX94"/>
<organism evidence="5 6">
    <name type="scientific">Mollisia scopiformis</name>
    <name type="common">Conifer needle endophyte fungus</name>
    <name type="synonym">Phialocephala scopiformis</name>
    <dbReference type="NCBI Taxonomy" id="149040"/>
    <lineage>
        <taxon>Eukaryota</taxon>
        <taxon>Fungi</taxon>
        <taxon>Dikarya</taxon>
        <taxon>Ascomycota</taxon>
        <taxon>Pezizomycotina</taxon>
        <taxon>Leotiomycetes</taxon>
        <taxon>Helotiales</taxon>
        <taxon>Mollisiaceae</taxon>
        <taxon>Mollisia</taxon>
    </lineage>
</organism>
<dbReference type="GO" id="GO:0008270">
    <property type="term" value="F:zinc ion binding"/>
    <property type="evidence" value="ECO:0007669"/>
    <property type="project" value="InterPro"/>
</dbReference>
<comment type="subcellular location">
    <subcellularLocation>
        <location evidence="1">Nucleus</location>
    </subcellularLocation>
</comment>
<dbReference type="EMBL" id="KQ947424">
    <property type="protein sequence ID" value="KUJ12603.1"/>
    <property type="molecule type" value="Genomic_DNA"/>
</dbReference>
<dbReference type="Pfam" id="PF00172">
    <property type="entry name" value="Zn_clus"/>
    <property type="match status" value="1"/>
</dbReference>
<feature type="region of interest" description="Disordered" evidence="3">
    <location>
        <begin position="61"/>
        <end position="111"/>
    </location>
</feature>
<evidence type="ECO:0000256" key="3">
    <source>
        <dbReference type="SAM" id="MobiDB-lite"/>
    </source>
</evidence>
<dbReference type="KEGG" id="psco:LY89DRAFT_738377"/>